<name>A0A9D8KE98_9DELT</name>
<dbReference type="PANTHER" id="PTHR46558:SF11">
    <property type="entry name" value="HTH-TYPE TRANSCRIPTIONAL REGULATOR XRE"/>
    <property type="match status" value="1"/>
</dbReference>
<comment type="caution">
    <text evidence="4">The sequence shown here is derived from an EMBL/GenBank/DDBJ whole genome shotgun (WGS) entry which is preliminary data.</text>
</comment>
<dbReference type="GO" id="GO:0003677">
    <property type="term" value="F:DNA binding"/>
    <property type="evidence" value="ECO:0007669"/>
    <property type="project" value="UniProtKB-KW"/>
</dbReference>
<dbReference type="AlphaFoldDB" id="A0A9D8KE98"/>
<accession>A0A9D8KE98</accession>
<evidence type="ECO:0000313" key="5">
    <source>
        <dbReference type="Proteomes" id="UP000809273"/>
    </source>
</evidence>
<dbReference type="InterPro" id="IPR010982">
    <property type="entry name" value="Lambda_DNA-bd_dom_sf"/>
</dbReference>
<gene>
    <name evidence="4" type="ORF">JW984_05745</name>
</gene>
<dbReference type="Pfam" id="PF01381">
    <property type="entry name" value="HTH_3"/>
    <property type="match status" value="1"/>
</dbReference>
<feature type="compositionally biased region" description="Basic and acidic residues" evidence="2">
    <location>
        <begin position="69"/>
        <end position="79"/>
    </location>
</feature>
<dbReference type="Gene3D" id="1.10.260.40">
    <property type="entry name" value="lambda repressor-like DNA-binding domains"/>
    <property type="match status" value="1"/>
</dbReference>
<keyword evidence="1" id="KW-0238">DNA-binding</keyword>
<dbReference type="PROSITE" id="PS50943">
    <property type="entry name" value="HTH_CROC1"/>
    <property type="match status" value="1"/>
</dbReference>
<evidence type="ECO:0000256" key="1">
    <source>
        <dbReference type="ARBA" id="ARBA00023125"/>
    </source>
</evidence>
<dbReference type="CDD" id="cd00093">
    <property type="entry name" value="HTH_XRE"/>
    <property type="match status" value="1"/>
</dbReference>
<sequence length="167" mass="19211">MNEGENLKLFRKKKNLTQQELGEMLGVKKSTVSRWESGERAMTVENIKKVSHVLNVPVNAFLSDNDSYESTRRWDKENPPDDGQDNSVIPKEEIPADQSFEIVREDKGEFVSDEARLSLPKIDDPEIIQAFEGFKEYDKLTPEDKDDIKDILKLALKIIEKRTVSDK</sequence>
<dbReference type="InterPro" id="IPR001387">
    <property type="entry name" value="Cro/C1-type_HTH"/>
</dbReference>
<organism evidence="4 5">
    <name type="scientific">Candidatus Zymogenus saltonus</name>
    <dbReference type="NCBI Taxonomy" id="2844893"/>
    <lineage>
        <taxon>Bacteria</taxon>
        <taxon>Deltaproteobacteria</taxon>
        <taxon>Candidatus Zymogenia</taxon>
        <taxon>Candidatus Zymogeniales</taxon>
        <taxon>Candidatus Zymogenaceae</taxon>
        <taxon>Candidatus Zymogenus</taxon>
    </lineage>
</organism>
<reference evidence="4" key="1">
    <citation type="journal article" date="2021" name="Environ. Microbiol.">
        <title>Genomic characterization of three novel Desulfobacterota classes expand the metabolic and phylogenetic diversity of the phylum.</title>
        <authorList>
            <person name="Murphy C.L."/>
            <person name="Biggerstaff J."/>
            <person name="Eichhorn A."/>
            <person name="Ewing E."/>
            <person name="Shahan R."/>
            <person name="Soriano D."/>
            <person name="Stewart S."/>
            <person name="VanMol K."/>
            <person name="Walker R."/>
            <person name="Walters P."/>
            <person name="Elshahed M.S."/>
            <person name="Youssef N.H."/>
        </authorList>
    </citation>
    <scope>NUCLEOTIDE SEQUENCE</scope>
    <source>
        <strain evidence="4">Zod_Metabat.24</strain>
    </source>
</reference>
<feature type="region of interest" description="Disordered" evidence="2">
    <location>
        <begin position="67"/>
        <end position="93"/>
    </location>
</feature>
<feature type="domain" description="HTH cro/C1-type" evidence="3">
    <location>
        <begin position="7"/>
        <end position="61"/>
    </location>
</feature>
<reference evidence="4" key="2">
    <citation type="submission" date="2021-01" db="EMBL/GenBank/DDBJ databases">
        <authorList>
            <person name="Hahn C.R."/>
            <person name="Youssef N.H."/>
            <person name="Elshahed M."/>
        </authorList>
    </citation>
    <scope>NUCLEOTIDE SEQUENCE</scope>
    <source>
        <strain evidence="4">Zod_Metabat.24</strain>
    </source>
</reference>
<dbReference type="PANTHER" id="PTHR46558">
    <property type="entry name" value="TRACRIPTIONAL REGULATORY PROTEIN-RELATED-RELATED"/>
    <property type="match status" value="1"/>
</dbReference>
<proteinExistence type="predicted"/>
<evidence type="ECO:0000313" key="4">
    <source>
        <dbReference type="EMBL" id="MBN1572685.1"/>
    </source>
</evidence>
<dbReference type="SUPFAM" id="SSF47413">
    <property type="entry name" value="lambda repressor-like DNA-binding domains"/>
    <property type="match status" value="1"/>
</dbReference>
<evidence type="ECO:0000259" key="3">
    <source>
        <dbReference type="PROSITE" id="PS50943"/>
    </source>
</evidence>
<evidence type="ECO:0000256" key="2">
    <source>
        <dbReference type="SAM" id="MobiDB-lite"/>
    </source>
</evidence>
<dbReference type="SMART" id="SM00530">
    <property type="entry name" value="HTH_XRE"/>
    <property type="match status" value="1"/>
</dbReference>
<dbReference type="EMBL" id="JAFGIX010000027">
    <property type="protein sequence ID" value="MBN1572685.1"/>
    <property type="molecule type" value="Genomic_DNA"/>
</dbReference>
<protein>
    <submittedName>
        <fullName evidence="4">Helix-turn-helix transcriptional regulator</fullName>
    </submittedName>
</protein>
<dbReference type="Proteomes" id="UP000809273">
    <property type="component" value="Unassembled WGS sequence"/>
</dbReference>